<evidence type="ECO:0000259" key="8">
    <source>
        <dbReference type="Pfam" id="PF00441"/>
    </source>
</evidence>
<keyword evidence="13" id="KW-1185">Reference proteome</keyword>
<dbReference type="InterPro" id="IPR046373">
    <property type="entry name" value="Acyl-CoA_Oxase/DH_mid-dom_sf"/>
</dbReference>
<feature type="domain" description="Acyl-CoA dehydrogenase/oxidase N-terminal" evidence="10">
    <location>
        <begin position="61"/>
        <end position="183"/>
    </location>
</feature>
<dbReference type="Pfam" id="PF02770">
    <property type="entry name" value="Acyl-CoA_dh_M"/>
    <property type="match status" value="1"/>
</dbReference>
<feature type="domain" description="Acyl-CoA oxidase/dehydrogenase middle" evidence="9">
    <location>
        <begin position="187"/>
        <end position="287"/>
    </location>
</feature>
<evidence type="ECO:0000256" key="2">
    <source>
        <dbReference type="ARBA" id="ARBA00009347"/>
    </source>
</evidence>
<dbReference type="InterPro" id="IPR009100">
    <property type="entry name" value="AcylCoA_DH/oxidase_NM_dom_sf"/>
</dbReference>
<keyword evidence="4 7" id="KW-0285">Flavoprotein</keyword>
<feature type="domain" description="Acyl-CoA dehydrogenase/oxidase C-terminal" evidence="8">
    <location>
        <begin position="300"/>
        <end position="449"/>
    </location>
</feature>
<dbReference type="InterPro" id="IPR036250">
    <property type="entry name" value="AcylCo_DH-like_C"/>
</dbReference>
<dbReference type="InterPro" id="IPR037069">
    <property type="entry name" value="AcylCoA_DH/ox_N_sf"/>
</dbReference>
<comment type="subunit">
    <text evidence="3">Homodimer.</text>
</comment>
<accession>A0A4Q0QXJ3</accession>
<sequence length="454" mass="50792">MARVKNACSHFGSAATILRLSSLNDPGGTMTKHTYIPRTTNYTLNPGDELNDLRMSDQVRPLYDHVKKFIRDTVEPMSIEFAKAGESKEDRWSFTPKQLEVLEKAKNKAKQEGLWNFFLPDDETGQGLKNLDYAYIAAELGKSPLASETMNCSAPDTGNMEVLERVGTKEQKEKWLKPLLNGEIRSAYVMTEPNVASSDAKNISTTAKLVGDEWVINGEKYYISGLGDPRCKILIVMVKTNPDAPPSKQQSQILVPRDTPGVEVLGPMYVFGQDHAPRGHMHMRFNNVRVPKENMLLGEGRGFEISQLRLGPGRIHHCMRTIGKAEKALDLMVQRGLTREAFGKKIAHLGGNMQIIAQARCEIEAMRLMVLKAAKAMDVLGNKEARVWVSMVKAMVPERACKIIDQAIQMHGATGISHWTPLAEMYQDVRHLRFADGPDEVHWMVVGRHELSMA</sequence>
<organism evidence="12 14">
    <name type="scientific">Bradyrhizobium zhanjiangense</name>
    <dbReference type="NCBI Taxonomy" id="1325107"/>
    <lineage>
        <taxon>Bacteria</taxon>
        <taxon>Pseudomonadati</taxon>
        <taxon>Pseudomonadota</taxon>
        <taxon>Alphaproteobacteria</taxon>
        <taxon>Hyphomicrobiales</taxon>
        <taxon>Nitrobacteraceae</taxon>
        <taxon>Bradyrhizobium</taxon>
    </lineage>
</organism>
<comment type="caution">
    <text evidence="12">The sequence shown here is derived from an EMBL/GenBank/DDBJ whole genome shotgun (WGS) entry which is preliminary data.</text>
</comment>
<dbReference type="PANTHER" id="PTHR48083:SF13">
    <property type="entry name" value="ACYL-COA DEHYDROGENASE FAMILY MEMBER 11"/>
    <property type="match status" value="1"/>
</dbReference>
<dbReference type="GO" id="GO:0033539">
    <property type="term" value="P:fatty acid beta-oxidation using acyl-CoA dehydrogenase"/>
    <property type="evidence" value="ECO:0007669"/>
    <property type="project" value="TreeGrafter"/>
</dbReference>
<dbReference type="Gene3D" id="2.40.110.10">
    <property type="entry name" value="Butyryl-CoA Dehydrogenase, subunit A, domain 2"/>
    <property type="match status" value="1"/>
</dbReference>
<evidence type="ECO:0000256" key="4">
    <source>
        <dbReference type="ARBA" id="ARBA00022630"/>
    </source>
</evidence>
<dbReference type="InterPro" id="IPR006091">
    <property type="entry name" value="Acyl-CoA_Oxase/DH_mid-dom"/>
</dbReference>
<dbReference type="GO" id="GO:0005737">
    <property type="term" value="C:cytoplasm"/>
    <property type="evidence" value="ECO:0007669"/>
    <property type="project" value="TreeGrafter"/>
</dbReference>
<dbReference type="InterPro" id="IPR009075">
    <property type="entry name" value="AcylCo_DH/oxidase_C"/>
</dbReference>
<dbReference type="Pfam" id="PF02771">
    <property type="entry name" value="Acyl-CoA_dh_N"/>
    <property type="match status" value="1"/>
</dbReference>
<evidence type="ECO:0000256" key="1">
    <source>
        <dbReference type="ARBA" id="ARBA00001974"/>
    </source>
</evidence>
<dbReference type="Gene3D" id="1.10.540.10">
    <property type="entry name" value="Acyl-CoA dehydrogenase/oxidase, N-terminal domain"/>
    <property type="match status" value="1"/>
</dbReference>
<keyword evidence="6 7" id="KW-0560">Oxidoreductase</keyword>
<dbReference type="SUPFAM" id="SSF47203">
    <property type="entry name" value="Acyl-CoA dehydrogenase C-terminal domain-like"/>
    <property type="match status" value="1"/>
</dbReference>
<dbReference type="EMBL" id="RDRA01000049">
    <property type="protein sequence ID" value="RXG85137.1"/>
    <property type="molecule type" value="Genomic_DNA"/>
</dbReference>
<proteinExistence type="inferred from homology"/>
<dbReference type="Pfam" id="PF00441">
    <property type="entry name" value="Acyl-CoA_dh_1"/>
    <property type="match status" value="1"/>
</dbReference>
<comment type="cofactor">
    <cofactor evidence="1 7">
        <name>FAD</name>
        <dbReference type="ChEBI" id="CHEBI:57692"/>
    </cofactor>
</comment>
<evidence type="ECO:0000313" key="12">
    <source>
        <dbReference type="EMBL" id="RXH01827.1"/>
    </source>
</evidence>
<reference evidence="12 14" key="1">
    <citation type="submission" date="2018-11" db="EMBL/GenBank/DDBJ databases">
        <title>Bradyrhizobium sp. nov., isolated from effective nodules of peanut in China.</title>
        <authorList>
            <person name="Li Y."/>
        </authorList>
    </citation>
    <scope>NUCLEOTIDE SEQUENCE [LARGE SCALE GENOMIC DNA]</scope>
    <source>
        <strain evidence="12 14">CCBAU 51770</strain>
        <strain evidence="11 13">CCBAU 51781</strain>
    </source>
</reference>
<evidence type="ECO:0000313" key="13">
    <source>
        <dbReference type="Proteomes" id="UP000289946"/>
    </source>
</evidence>
<evidence type="ECO:0000313" key="11">
    <source>
        <dbReference type="EMBL" id="RXG85137.1"/>
    </source>
</evidence>
<evidence type="ECO:0000313" key="14">
    <source>
        <dbReference type="Proteomes" id="UP000290174"/>
    </source>
</evidence>
<dbReference type="AlphaFoldDB" id="A0A4Q0QXJ3"/>
<dbReference type="Gene3D" id="1.20.140.10">
    <property type="entry name" value="Butyryl-CoA Dehydrogenase, subunit A, domain 3"/>
    <property type="match status" value="1"/>
</dbReference>
<protein>
    <submittedName>
        <fullName evidence="12">Acyl-CoA dehydrogenase</fullName>
    </submittedName>
</protein>
<dbReference type="InterPro" id="IPR013786">
    <property type="entry name" value="AcylCoA_DH/ox_N"/>
</dbReference>
<keyword evidence="5 7" id="KW-0274">FAD</keyword>
<dbReference type="EMBL" id="RKMK01000003">
    <property type="protein sequence ID" value="RXH01827.1"/>
    <property type="molecule type" value="Genomic_DNA"/>
</dbReference>
<dbReference type="Proteomes" id="UP000290174">
    <property type="component" value="Unassembled WGS sequence"/>
</dbReference>
<dbReference type="InterPro" id="IPR050741">
    <property type="entry name" value="Acyl-CoA_dehydrogenase"/>
</dbReference>
<evidence type="ECO:0000256" key="3">
    <source>
        <dbReference type="ARBA" id="ARBA00011738"/>
    </source>
</evidence>
<dbReference type="SUPFAM" id="SSF56645">
    <property type="entry name" value="Acyl-CoA dehydrogenase NM domain-like"/>
    <property type="match status" value="1"/>
</dbReference>
<gene>
    <name evidence="12" type="ORF">EAS61_05085</name>
    <name evidence="11" type="ORF">EAS62_39095</name>
</gene>
<name>A0A4Q0QXJ3_9BRAD</name>
<dbReference type="PANTHER" id="PTHR48083">
    <property type="entry name" value="MEDIUM-CHAIN SPECIFIC ACYL-COA DEHYDROGENASE, MITOCHONDRIAL-RELATED"/>
    <property type="match status" value="1"/>
</dbReference>
<dbReference type="GO" id="GO:0050660">
    <property type="term" value="F:flavin adenine dinucleotide binding"/>
    <property type="evidence" value="ECO:0007669"/>
    <property type="project" value="InterPro"/>
</dbReference>
<evidence type="ECO:0000259" key="10">
    <source>
        <dbReference type="Pfam" id="PF02771"/>
    </source>
</evidence>
<dbReference type="Proteomes" id="UP000289946">
    <property type="component" value="Unassembled WGS sequence"/>
</dbReference>
<comment type="similarity">
    <text evidence="2 7">Belongs to the acyl-CoA dehydrogenase family.</text>
</comment>
<dbReference type="FunFam" id="2.40.110.10:FF:000002">
    <property type="entry name" value="Acyl-CoA dehydrogenase fadE12"/>
    <property type="match status" value="1"/>
</dbReference>
<evidence type="ECO:0000256" key="6">
    <source>
        <dbReference type="ARBA" id="ARBA00023002"/>
    </source>
</evidence>
<evidence type="ECO:0000259" key="9">
    <source>
        <dbReference type="Pfam" id="PF02770"/>
    </source>
</evidence>
<evidence type="ECO:0000256" key="5">
    <source>
        <dbReference type="ARBA" id="ARBA00022827"/>
    </source>
</evidence>
<evidence type="ECO:0000256" key="7">
    <source>
        <dbReference type="RuleBase" id="RU362125"/>
    </source>
</evidence>
<dbReference type="GO" id="GO:0003995">
    <property type="term" value="F:acyl-CoA dehydrogenase activity"/>
    <property type="evidence" value="ECO:0007669"/>
    <property type="project" value="TreeGrafter"/>
</dbReference>